<gene>
    <name evidence="2" type="ORF">MCOR_2833</name>
</gene>
<feature type="region of interest" description="Disordered" evidence="1">
    <location>
        <begin position="239"/>
        <end position="259"/>
    </location>
</feature>
<name>A0A6J8A316_MYTCO</name>
<dbReference type="OrthoDB" id="6058136at2759"/>
<evidence type="ECO:0000313" key="3">
    <source>
        <dbReference type="Proteomes" id="UP000507470"/>
    </source>
</evidence>
<accession>A0A6J8A316</accession>
<evidence type="ECO:0000256" key="1">
    <source>
        <dbReference type="SAM" id="MobiDB-lite"/>
    </source>
</evidence>
<protein>
    <submittedName>
        <fullName evidence="2">Uncharacterized protein</fullName>
    </submittedName>
</protein>
<dbReference type="EMBL" id="CACVKT020000558">
    <property type="protein sequence ID" value="CAC5360305.1"/>
    <property type="molecule type" value="Genomic_DNA"/>
</dbReference>
<dbReference type="AlphaFoldDB" id="A0A6J8A316"/>
<proteinExistence type="predicted"/>
<sequence length="259" mass="29482">MSDFLSWDTDLDLELLLGEYTEYDPSDSDSSIDFAVSSPKKKKTASPTAKVSDITYQCPIFEDIIGEMMSQMTKVQKHNSEKEQSQLGGNDQTILFYIAGYIVYSLRKRFSMYSAYKLGVISNFTIKSDSQNFVTQYSKWYNIQDRGGLQNPCDALFLLVREMLLIVRKTTSTVLSANSLLTEPLMENIMESFMIKYYCNILMANEEGSIVSAVTEDIIRLFLRIHGFAVTRLERNKTSKSTKKSSSSLRQALKDITKN</sequence>
<keyword evidence="3" id="KW-1185">Reference proteome</keyword>
<dbReference type="Proteomes" id="UP000507470">
    <property type="component" value="Unassembled WGS sequence"/>
</dbReference>
<reference evidence="2 3" key="1">
    <citation type="submission" date="2020-06" db="EMBL/GenBank/DDBJ databases">
        <authorList>
            <person name="Li R."/>
            <person name="Bekaert M."/>
        </authorList>
    </citation>
    <scope>NUCLEOTIDE SEQUENCE [LARGE SCALE GENOMIC DNA]</scope>
    <source>
        <strain evidence="3">wild</strain>
    </source>
</reference>
<evidence type="ECO:0000313" key="2">
    <source>
        <dbReference type="EMBL" id="CAC5360305.1"/>
    </source>
</evidence>
<organism evidence="2 3">
    <name type="scientific">Mytilus coruscus</name>
    <name type="common">Sea mussel</name>
    <dbReference type="NCBI Taxonomy" id="42192"/>
    <lineage>
        <taxon>Eukaryota</taxon>
        <taxon>Metazoa</taxon>
        <taxon>Spiralia</taxon>
        <taxon>Lophotrochozoa</taxon>
        <taxon>Mollusca</taxon>
        <taxon>Bivalvia</taxon>
        <taxon>Autobranchia</taxon>
        <taxon>Pteriomorphia</taxon>
        <taxon>Mytilida</taxon>
        <taxon>Mytiloidea</taxon>
        <taxon>Mytilidae</taxon>
        <taxon>Mytilinae</taxon>
        <taxon>Mytilus</taxon>
    </lineage>
</organism>